<dbReference type="Proteomes" id="UP001055439">
    <property type="component" value="Chromosome 4"/>
</dbReference>
<evidence type="ECO:0000313" key="2">
    <source>
        <dbReference type="EMBL" id="URD95710.1"/>
    </source>
</evidence>
<keyword evidence="3" id="KW-1185">Reference proteome</keyword>
<evidence type="ECO:0000313" key="3">
    <source>
        <dbReference type="Proteomes" id="UP001055439"/>
    </source>
</evidence>
<sequence>MHSAADQLIGLACGGASHAAGSSGRRRRPSWHRKDWAEEGGEDVHDLWEMLRKTDPEIGRHSPACSMFHYTLTLKHVRLATKQNKYHNGDELFSGNYTFTSTS</sequence>
<feature type="region of interest" description="Disordered" evidence="1">
    <location>
        <begin position="14"/>
        <end position="39"/>
    </location>
</feature>
<organism evidence="2 3">
    <name type="scientific">Musa troglodytarum</name>
    <name type="common">fe'i banana</name>
    <dbReference type="NCBI Taxonomy" id="320322"/>
    <lineage>
        <taxon>Eukaryota</taxon>
        <taxon>Viridiplantae</taxon>
        <taxon>Streptophyta</taxon>
        <taxon>Embryophyta</taxon>
        <taxon>Tracheophyta</taxon>
        <taxon>Spermatophyta</taxon>
        <taxon>Magnoliopsida</taxon>
        <taxon>Liliopsida</taxon>
        <taxon>Zingiberales</taxon>
        <taxon>Musaceae</taxon>
        <taxon>Musa</taxon>
    </lineage>
</organism>
<accession>A0A9E7FFJ5</accession>
<protein>
    <submittedName>
        <fullName evidence="2">Uncharacterized protein</fullName>
    </submittedName>
</protein>
<dbReference type="AlphaFoldDB" id="A0A9E7FFJ5"/>
<name>A0A9E7FFJ5_9LILI</name>
<feature type="compositionally biased region" description="Low complexity" evidence="1">
    <location>
        <begin position="14"/>
        <end position="23"/>
    </location>
</feature>
<evidence type="ECO:0000256" key="1">
    <source>
        <dbReference type="SAM" id="MobiDB-lite"/>
    </source>
</evidence>
<reference evidence="2" key="1">
    <citation type="submission" date="2022-05" db="EMBL/GenBank/DDBJ databases">
        <title>The Musa troglodytarum L. genome provides insights into the mechanism of non-climacteric behaviour and enrichment of carotenoids.</title>
        <authorList>
            <person name="Wang J."/>
        </authorList>
    </citation>
    <scope>NUCLEOTIDE SEQUENCE</scope>
    <source>
        <tissue evidence="2">Leaf</tissue>
    </source>
</reference>
<dbReference type="EMBL" id="CP097506">
    <property type="protein sequence ID" value="URD95710.1"/>
    <property type="molecule type" value="Genomic_DNA"/>
</dbReference>
<proteinExistence type="predicted"/>
<gene>
    <name evidence="2" type="ORF">MUK42_10630</name>
</gene>